<evidence type="ECO:0000313" key="1">
    <source>
        <dbReference type="EMBL" id="MBG9390631.1"/>
    </source>
</evidence>
<name>A0A931MIY5_9BURK</name>
<dbReference type="Proteomes" id="UP000651050">
    <property type="component" value="Unassembled WGS sequence"/>
</dbReference>
<dbReference type="EMBL" id="JADWYS010000001">
    <property type="protein sequence ID" value="MBG9390631.1"/>
    <property type="molecule type" value="Genomic_DNA"/>
</dbReference>
<proteinExistence type="predicted"/>
<sequence length="87" mass="9069">MQTTTAASAIPLPDVDLDGPARVIPTASVAPLDGPPDGERINLFVVKPVTADNVLEGLAGDLREGVLRKPLTCVGLAFAIGYLFGRR</sequence>
<dbReference type="RefSeq" id="WP_196988360.1">
    <property type="nucleotide sequence ID" value="NZ_JADWYS010000001.1"/>
</dbReference>
<keyword evidence="2" id="KW-1185">Reference proteome</keyword>
<protein>
    <submittedName>
        <fullName evidence="1">Uncharacterized protein</fullName>
    </submittedName>
</protein>
<reference evidence="1" key="1">
    <citation type="submission" date="2020-11" db="EMBL/GenBank/DDBJ databases">
        <title>Bacterial whole genome sequence for Caenimonas sp. DR4.4.</title>
        <authorList>
            <person name="Le V."/>
            <person name="Ko S.-R."/>
            <person name="Ahn C.-Y."/>
            <person name="Oh H.-M."/>
        </authorList>
    </citation>
    <scope>NUCLEOTIDE SEQUENCE</scope>
    <source>
        <strain evidence="1">DR4.4</strain>
    </source>
</reference>
<dbReference type="AlphaFoldDB" id="A0A931MIY5"/>
<gene>
    <name evidence="1" type="ORF">I5803_21550</name>
</gene>
<evidence type="ECO:0000313" key="2">
    <source>
        <dbReference type="Proteomes" id="UP000651050"/>
    </source>
</evidence>
<comment type="caution">
    <text evidence="1">The sequence shown here is derived from an EMBL/GenBank/DDBJ whole genome shotgun (WGS) entry which is preliminary data.</text>
</comment>
<organism evidence="1 2">
    <name type="scientific">Caenimonas aquaedulcis</name>
    <dbReference type="NCBI Taxonomy" id="2793270"/>
    <lineage>
        <taxon>Bacteria</taxon>
        <taxon>Pseudomonadati</taxon>
        <taxon>Pseudomonadota</taxon>
        <taxon>Betaproteobacteria</taxon>
        <taxon>Burkholderiales</taxon>
        <taxon>Comamonadaceae</taxon>
        <taxon>Caenimonas</taxon>
    </lineage>
</organism>
<accession>A0A931MIY5</accession>